<comment type="caution">
    <text evidence="1">The sequence shown here is derived from an EMBL/GenBank/DDBJ whole genome shotgun (WGS) entry which is preliminary data.</text>
</comment>
<evidence type="ECO:0000313" key="1">
    <source>
        <dbReference type="EMBL" id="NVZ57249.1"/>
    </source>
</evidence>
<sequence>MKRLRRSVVPNESVQYTLRRLCLGVSLLFMLAIAAPEASANDCRLSLSQPRVDYGVLRRAELLGEPLASQPIILGRRTLQLSVVCAEPGAVALRFTGVPAGTQGYRFGRQGSFTLALKHAQVDGRAVELSTSQPTETATSGHLLPGHVLIAKAGGLPLTGTRFSTQVQIDTYLPPDAFSVRHETVFEGQGHFEWLPGG</sequence>
<evidence type="ECO:0000313" key="2">
    <source>
        <dbReference type="Proteomes" id="UP000560470"/>
    </source>
</evidence>
<organism evidence="1 2">
    <name type="scientific">Pseudomonas edaphica</name>
    <dbReference type="NCBI Taxonomy" id="2006980"/>
    <lineage>
        <taxon>Bacteria</taxon>
        <taxon>Pseudomonadati</taxon>
        <taxon>Pseudomonadota</taxon>
        <taxon>Gammaproteobacteria</taxon>
        <taxon>Pseudomonadales</taxon>
        <taxon>Pseudomonadaceae</taxon>
        <taxon>Pseudomonas</taxon>
    </lineage>
</organism>
<proteinExistence type="predicted"/>
<gene>
    <name evidence="1" type="ORF">HX797_13365</name>
</gene>
<protein>
    <recommendedName>
        <fullName evidence="3">DUF1120 domain-containing protein</fullName>
    </recommendedName>
</protein>
<reference evidence="1 2" key="1">
    <citation type="submission" date="2020-04" db="EMBL/GenBank/DDBJ databases">
        <title>Molecular characterization of pseudomonads from Agaricus bisporus reveal novel blotch 2 pathogens in Western Europe.</title>
        <authorList>
            <person name="Taparia T."/>
            <person name="Krijger M."/>
            <person name="Haynes E."/>
            <person name="Elpinstone J.G."/>
            <person name="Noble R."/>
            <person name="Van Der Wolf J."/>
        </authorList>
    </citation>
    <scope>NUCLEOTIDE SEQUENCE [LARGE SCALE GENOMIC DNA]</scope>
    <source>
        <strain evidence="1 2">B7002</strain>
    </source>
</reference>
<evidence type="ECO:0008006" key="3">
    <source>
        <dbReference type="Google" id="ProtNLM"/>
    </source>
</evidence>
<dbReference type="Proteomes" id="UP000560470">
    <property type="component" value="Unassembled WGS sequence"/>
</dbReference>
<dbReference type="RefSeq" id="WP_177033777.1">
    <property type="nucleotide sequence ID" value="NZ_JACAOZ010000011.1"/>
</dbReference>
<accession>A0A7Y7RRU8</accession>
<name>A0A7Y7RRU8_9PSED</name>
<dbReference type="AlphaFoldDB" id="A0A7Y7RRU8"/>
<dbReference type="EMBL" id="JACAOZ010000011">
    <property type="protein sequence ID" value="NVZ57249.1"/>
    <property type="molecule type" value="Genomic_DNA"/>
</dbReference>